<proteinExistence type="predicted"/>
<dbReference type="InterPro" id="IPR017871">
    <property type="entry name" value="ABC_transporter-like_CS"/>
</dbReference>
<keyword evidence="1" id="KW-0813">Transport</keyword>
<dbReference type="AlphaFoldDB" id="A0A1C5HEE0"/>
<sequence>MATRPAGDLTDPAGTAAGDAGTAAGDAGRARDDAAVLTAHAVRRAFDDRPVLAGVDLTIAAGEVVALLGGSGSGKSTLLRILAGLDAEATGPTRLRGTAAVVFQEHRLLPWKRVGDNVALGVTGPDVRARVDRALAEVGLADRRRAWPAELSGGQAQRVAVARALVREPNLLLLDEPFGALDALTRLRMQSLLRRLRAQHGFAALLVTHDVEEALLLADRILLLDEGVIAEEIPVDLDPDHPGDRPPARSPDHPAFGALRRRLLDRLGVPAA</sequence>
<evidence type="ECO:0000256" key="5">
    <source>
        <dbReference type="ARBA" id="ARBA00022967"/>
    </source>
</evidence>
<dbReference type="Proteomes" id="UP000198226">
    <property type="component" value="Chromosome I"/>
</dbReference>
<reference evidence="10" key="1">
    <citation type="submission" date="2016-06" db="EMBL/GenBank/DDBJ databases">
        <authorList>
            <person name="Varghese N."/>
            <person name="Submissions Spin"/>
        </authorList>
    </citation>
    <scope>NUCLEOTIDE SEQUENCE [LARGE SCALE GENOMIC DNA]</scope>
    <source>
        <strain evidence="10">DSM 44983</strain>
    </source>
</reference>
<keyword evidence="2" id="KW-1003">Cell membrane</keyword>
<evidence type="ECO:0000313" key="10">
    <source>
        <dbReference type="Proteomes" id="UP000198226"/>
    </source>
</evidence>
<feature type="region of interest" description="Disordered" evidence="7">
    <location>
        <begin position="1"/>
        <end position="25"/>
    </location>
</feature>
<dbReference type="GO" id="GO:0005524">
    <property type="term" value="F:ATP binding"/>
    <property type="evidence" value="ECO:0007669"/>
    <property type="project" value="UniProtKB-KW"/>
</dbReference>
<dbReference type="EMBL" id="LT607752">
    <property type="protein sequence ID" value="SCG44323.1"/>
    <property type="molecule type" value="Genomic_DNA"/>
</dbReference>
<accession>A0A1C5HEE0</accession>
<evidence type="ECO:0000256" key="4">
    <source>
        <dbReference type="ARBA" id="ARBA00022840"/>
    </source>
</evidence>
<keyword evidence="4 9" id="KW-0067">ATP-binding</keyword>
<keyword evidence="10" id="KW-1185">Reference proteome</keyword>
<dbReference type="InterPro" id="IPR050166">
    <property type="entry name" value="ABC_transporter_ATP-bind"/>
</dbReference>
<protein>
    <submittedName>
        <fullName evidence="9">Sulfonate transport system ATP-binding protein</fullName>
    </submittedName>
</protein>
<dbReference type="GO" id="GO:0016887">
    <property type="term" value="F:ATP hydrolysis activity"/>
    <property type="evidence" value="ECO:0007669"/>
    <property type="project" value="InterPro"/>
</dbReference>
<keyword evidence="6" id="KW-0472">Membrane</keyword>
<feature type="domain" description="ABC transporter" evidence="8">
    <location>
        <begin position="37"/>
        <end position="251"/>
    </location>
</feature>
<evidence type="ECO:0000256" key="2">
    <source>
        <dbReference type="ARBA" id="ARBA00022475"/>
    </source>
</evidence>
<dbReference type="InterPro" id="IPR003593">
    <property type="entry name" value="AAA+_ATPase"/>
</dbReference>
<dbReference type="PANTHER" id="PTHR42788:SF17">
    <property type="entry name" value="ALIPHATIC SULFONATES IMPORT ATP-BINDING PROTEIN SSUB"/>
    <property type="match status" value="1"/>
</dbReference>
<keyword evidence="3" id="KW-0547">Nucleotide-binding</keyword>
<evidence type="ECO:0000256" key="3">
    <source>
        <dbReference type="ARBA" id="ARBA00022741"/>
    </source>
</evidence>
<dbReference type="Pfam" id="PF00005">
    <property type="entry name" value="ABC_tran"/>
    <property type="match status" value="1"/>
</dbReference>
<evidence type="ECO:0000256" key="6">
    <source>
        <dbReference type="ARBA" id="ARBA00023136"/>
    </source>
</evidence>
<dbReference type="SUPFAM" id="SSF52540">
    <property type="entry name" value="P-loop containing nucleoside triphosphate hydrolases"/>
    <property type="match status" value="1"/>
</dbReference>
<dbReference type="PROSITE" id="PS50893">
    <property type="entry name" value="ABC_TRANSPORTER_2"/>
    <property type="match status" value="1"/>
</dbReference>
<evidence type="ECO:0000256" key="7">
    <source>
        <dbReference type="SAM" id="MobiDB-lite"/>
    </source>
</evidence>
<dbReference type="Gene3D" id="3.40.50.300">
    <property type="entry name" value="P-loop containing nucleotide triphosphate hydrolases"/>
    <property type="match status" value="1"/>
</dbReference>
<evidence type="ECO:0000313" key="9">
    <source>
        <dbReference type="EMBL" id="SCG44323.1"/>
    </source>
</evidence>
<dbReference type="SMART" id="SM00382">
    <property type="entry name" value="AAA"/>
    <property type="match status" value="1"/>
</dbReference>
<organism evidence="9 10">
    <name type="scientific">Micromonospora rifamycinica</name>
    <dbReference type="NCBI Taxonomy" id="291594"/>
    <lineage>
        <taxon>Bacteria</taxon>
        <taxon>Bacillati</taxon>
        <taxon>Actinomycetota</taxon>
        <taxon>Actinomycetes</taxon>
        <taxon>Micromonosporales</taxon>
        <taxon>Micromonosporaceae</taxon>
        <taxon>Micromonospora</taxon>
    </lineage>
</organism>
<evidence type="ECO:0000256" key="1">
    <source>
        <dbReference type="ARBA" id="ARBA00022448"/>
    </source>
</evidence>
<feature type="compositionally biased region" description="Basic and acidic residues" evidence="7">
    <location>
        <begin position="238"/>
        <end position="252"/>
    </location>
</feature>
<keyword evidence="5" id="KW-1278">Translocase</keyword>
<dbReference type="OrthoDB" id="3210486at2"/>
<dbReference type="InterPro" id="IPR027417">
    <property type="entry name" value="P-loop_NTPase"/>
</dbReference>
<dbReference type="PANTHER" id="PTHR42788">
    <property type="entry name" value="TAURINE IMPORT ATP-BINDING PROTEIN-RELATED"/>
    <property type="match status" value="1"/>
</dbReference>
<feature type="region of interest" description="Disordered" evidence="7">
    <location>
        <begin position="235"/>
        <end position="255"/>
    </location>
</feature>
<name>A0A1C5HEE0_9ACTN</name>
<dbReference type="RefSeq" id="WP_084261230.1">
    <property type="nucleotide sequence ID" value="NZ_LRMV01000041.1"/>
</dbReference>
<dbReference type="InterPro" id="IPR003439">
    <property type="entry name" value="ABC_transporter-like_ATP-bd"/>
</dbReference>
<evidence type="ECO:0000259" key="8">
    <source>
        <dbReference type="PROSITE" id="PS50893"/>
    </source>
</evidence>
<gene>
    <name evidence="9" type="ORF">GA0070623_1127</name>
</gene>
<dbReference type="PROSITE" id="PS00211">
    <property type="entry name" value="ABC_TRANSPORTER_1"/>
    <property type="match status" value="1"/>
</dbReference>